<dbReference type="EMBL" id="JACRSW010000032">
    <property type="protein sequence ID" value="MBC8557863.1"/>
    <property type="molecule type" value="Genomic_DNA"/>
</dbReference>
<reference evidence="2 3" key="1">
    <citation type="submission" date="2020-08" db="EMBL/GenBank/DDBJ databases">
        <title>Genome public.</title>
        <authorList>
            <person name="Liu C."/>
            <person name="Sun Q."/>
        </authorList>
    </citation>
    <scope>NUCLEOTIDE SEQUENCE [LARGE SCALE GENOMIC DNA]</scope>
    <source>
        <strain evidence="2 3">BX3</strain>
    </source>
</reference>
<protein>
    <submittedName>
        <fullName evidence="2">DUF2344 domain-containing protein</fullName>
    </submittedName>
</protein>
<keyword evidence="3" id="KW-1185">Reference proteome</keyword>
<dbReference type="RefSeq" id="WP_249305280.1">
    <property type="nucleotide sequence ID" value="NZ_JACRSW010000032.1"/>
</dbReference>
<dbReference type="InterPro" id="IPR018768">
    <property type="entry name" value="DUF2344"/>
</dbReference>
<name>A0ABR7MVU6_9FIRM</name>
<proteinExistence type="predicted"/>
<feature type="domain" description="DUF2344" evidence="1">
    <location>
        <begin position="13"/>
        <end position="186"/>
    </location>
</feature>
<evidence type="ECO:0000259" key="1">
    <source>
        <dbReference type="Pfam" id="PF10105"/>
    </source>
</evidence>
<dbReference type="Pfam" id="PF10105">
    <property type="entry name" value="DUF2344"/>
    <property type="match status" value="1"/>
</dbReference>
<dbReference type="NCBIfam" id="TIGR03936">
    <property type="entry name" value="sam_1_link_chp"/>
    <property type="match status" value="1"/>
</dbReference>
<comment type="caution">
    <text evidence="2">The sequence shown here is derived from an EMBL/GenBank/DDBJ whole genome shotgun (WGS) entry which is preliminary data.</text>
</comment>
<evidence type="ECO:0000313" key="2">
    <source>
        <dbReference type="EMBL" id="MBC8557863.1"/>
    </source>
</evidence>
<sequence>MERKQNGVTKKMKARIKFSKVGSMRFIGHLDLMRFFQKAFRRAKIAISYSQGYSPHQLMSFASPLGIGLSSDAEYLDIVLDDTQDVQGIVEQINEAMNDEICVKEFTILKEEAKTSMAVLAACDYVVALKKGKYNFLQDKEYCKKAVENLAKKDKIEIVKKTKRSEKLVDIRNNIYCIKTDPKEFEAFTKVSYGKSKLDTEEYDPLFYCELTAGSIVNIKPELVLEALCHEEGQEFNVLDYQIHRIEMYADQNGKKGEIHTFATEVKCDLVPLSEYEAK</sequence>
<gene>
    <name evidence="2" type="ORF">H8700_09100</name>
</gene>
<organism evidence="2 3">
    <name type="scientific">Jutongia hominis</name>
    <dbReference type="NCBI Taxonomy" id="2763664"/>
    <lineage>
        <taxon>Bacteria</taxon>
        <taxon>Bacillati</taxon>
        <taxon>Bacillota</taxon>
        <taxon>Clostridia</taxon>
        <taxon>Lachnospirales</taxon>
        <taxon>Lachnospiraceae</taxon>
        <taxon>Jutongia</taxon>
    </lineage>
</organism>
<accession>A0ABR7MVU6</accession>
<evidence type="ECO:0000313" key="3">
    <source>
        <dbReference type="Proteomes" id="UP000637513"/>
    </source>
</evidence>
<dbReference type="Proteomes" id="UP000637513">
    <property type="component" value="Unassembled WGS sequence"/>
</dbReference>